<dbReference type="PANTHER" id="PTHR36838">
    <property type="entry name" value="AUXIN EFFLUX CARRIER FAMILY PROTEIN"/>
    <property type="match status" value="1"/>
</dbReference>
<keyword evidence="7 8" id="KW-0472">Membrane</keyword>
<dbReference type="PANTHER" id="PTHR36838:SF1">
    <property type="entry name" value="SLR1864 PROTEIN"/>
    <property type="match status" value="1"/>
</dbReference>
<evidence type="ECO:0000256" key="1">
    <source>
        <dbReference type="ARBA" id="ARBA00004651"/>
    </source>
</evidence>
<evidence type="ECO:0000256" key="3">
    <source>
        <dbReference type="ARBA" id="ARBA00022448"/>
    </source>
</evidence>
<feature type="transmembrane region" description="Helical" evidence="8">
    <location>
        <begin position="232"/>
        <end position="251"/>
    </location>
</feature>
<feature type="transmembrane region" description="Helical" evidence="8">
    <location>
        <begin position="200"/>
        <end position="220"/>
    </location>
</feature>
<keyword evidence="3" id="KW-0813">Transport</keyword>
<feature type="transmembrane region" description="Helical" evidence="8">
    <location>
        <begin position="289"/>
        <end position="314"/>
    </location>
</feature>
<dbReference type="Gene3D" id="1.20.1530.20">
    <property type="match status" value="1"/>
</dbReference>
<evidence type="ECO:0000256" key="5">
    <source>
        <dbReference type="ARBA" id="ARBA00022692"/>
    </source>
</evidence>
<dbReference type="Proteomes" id="UP000199520">
    <property type="component" value="Unassembled WGS sequence"/>
</dbReference>
<feature type="transmembrane region" description="Helical" evidence="8">
    <location>
        <begin position="104"/>
        <end position="123"/>
    </location>
</feature>
<protein>
    <submittedName>
        <fullName evidence="9">Uncharacterized protein</fullName>
    </submittedName>
</protein>
<keyword evidence="5 8" id="KW-0812">Transmembrane</keyword>
<comment type="subcellular location">
    <subcellularLocation>
        <location evidence="1">Cell membrane</location>
        <topology evidence="1">Multi-pass membrane protein</topology>
    </subcellularLocation>
</comment>
<feature type="transmembrane region" description="Helical" evidence="8">
    <location>
        <begin position="170"/>
        <end position="194"/>
    </location>
</feature>
<dbReference type="InterPro" id="IPR004776">
    <property type="entry name" value="Mem_transp_PIN-like"/>
</dbReference>
<dbReference type="GO" id="GO:0005886">
    <property type="term" value="C:plasma membrane"/>
    <property type="evidence" value="ECO:0007669"/>
    <property type="project" value="UniProtKB-SubCell"/>
</dbReference>
<dbReference type="RefSeq" id="WP_090934564.1">
    <property type="nucleotide sequence ID" value="NZ_FOTS01000010.1"/>
</dbReference>
<dbReference type="AlphaFoldDB" id="A0A1I4J1R5"/>
<evidence type="ECO:0000313" key="10">
    <source>
        <dbReference type="Proteomes" id="UP000199520"/>
    </source>
</evidence>
<name>A0A1I4J1R5_9FIRM</name>
<keyword evidence="6 8" id="KW-1133">Transmembrane helix</keyword>
<evidence type="ECO:0000256" key="8">
    <source>
        <dbReference type="SAM" id="Phobius"/>
    </source>
</evidence>
<reference evidence="10" key="1">
    <citation type="submission" date="2016-10" db="EMBL/GenBank/DDBJ databases">
        <authorList>
            <person name="Varghese N."/>
            <person name="Submissions S."/>
        </authorList>
    </citation>
    <scope>NUCLEOTIDE SEQUENCE [LARGE SCALE GENOMIC DNA]</scope>
    <source>
        <strain evidence="10">DSM 13327</strain>
    </source>
</reference>
<evidence type="ECO:0000256" key="2">
    <source>
        <dbReference type="ARBA" id="ARBA00010145"/>
    </source>
</evidence>
<comment type="similarity">
    <text evidence="2">Belongs to the auxin efflux carrier (TC 2.A.69) family.</text>
</comment>
<accession>A0A1I4J1R5</accession>
<evidence type="ECO:0000256" key="6">
    <source>
        <dbReference type="ARBA" id="ARBA00022989"/>
    </source>
</evidence>
<evidence type="ECO:0000256" key="7">
    <source>
        <dbReference type="ARBA" id="ARBA00023136"/>
    </source>
</evidence>
<evidence type="ECO:0000313" key="9">
    <source>
        <dbReference type="EMBL" id="SFL60509.1"/>
    </source>
</evidence>
<proteinExistence type="inferred from homology"/>
<gene>
    <name evidence="9" type="ORF">SAMN04490355_1010108</name>
</gene>
<dbReference type="Pfam" id="PF03547">
    <property type="entry name" value="Mem_trans"/>
    <property type="match status" value="1"/>
</dbReference>
<keyword evidence="10" id="KW-1185">Reference proteome</keyword>
<dbReference type="STRING" id="1123291.SAMN04490355_1010108"/>
<organism evidence="9 10">
    <name type="scientific">Pelosinus propionicus DSM 13327</name>
    <dbReference type="NCBI Taxonomy" id="1123291"/>
    <lineage>
        <taxon>Bacteria</taxon>
        <taxon>Bacillati</taxon>
        <taxon>Bacillota</taxon>
        <taxon>Negativicutes</taxon>
        <taxon>Selenomonadales</taxon>
        <taxon>Sporomusaceae</taxon>
        <taxon>Pelosinus</taxon>
    </lineage>
</organism>
<dbReference type="InterPro" id="IPR038770">
    <property type="entry name" value="Na+/solute_symporter_sf"/>
</dbReference>
<feature type="transmembrane region" description="Helical" evidence="8">
    <location>
        <begin position="129"/>
        <end position="149"/>
    </location>
</feature>
<feature type="transmembrane region" description="Helical" evidence="8">
    <location>
        <begin position="6"/>
        <end position="24"/>
    </location>
</feature>
<dbReference type="OrthoDB" id="9798064at2"/>
<feature type="transmembrane region" description="Helical" evidence="8">
    <location>
        <begin position="36"/>
        <end position="52"/>
    </location>
</feature>
<dbReference type="EMBL" id="FOTS01000010">
    <property type="protein sequence ID" value="SFL60509.1"/>
    <property type="molecule type" value="Genomic_DNA"/>
</dbReference>
<evidence type="ECO:0000256" key="4">
    <source>
        <dbReference type="ARBA" id="ARBA00022475"/>
    </source>
</evidence>
<sequence length="315" mass="34789">MIIFHTIESVFSIVLMIITGYILTGKGWFNEGASQLFSRIITNVALPTYMIWNLMSTFNKDGLLHLATGLVVPYSSMFVCYAVGYAASKLLRVKSNRQGTFRSMFFVSNTIFIGLPVNLALFGEQSVPYVLLYYIANTSLFWTIGASGIRNDGASGKDNVSAVEVIKKVFSPPLLGFLLAMILILCNISLPQFILDTCKYLGNMTTPLSMLFIGIAIYGVKLSNIKVSKDMIAILLGRFVISPLIVMAITYAMPLPVLMKKVFIIQAMLPVMTQTSILAKAYQADAEYAAIMTTITTIASIAVIPVYMLIFQYYL</sequence>
<keyword evidence="4" id="KW-1003">Cell membrane</keyword>
<feature type="transmembrane region" description="Helical" evidence="8">
    <location>
        <begin position="64"/>
        <end position="83"/>
    </location>
</feature>
<dbReference type="GO" id="GO:0055085">
    <property type="term" value="P:transmembrane transport"/>
    <property type="evidence" value="ECO:0007669"/>
    <property type="project" value="InterPro"/>
</dbReference>